<dbReference type="Gene3D" id="2.40.10.220">
    <property type="entry name" value="predicted glycosyltransferase like domains"/>
    <property type="match status" value="1"/>
</dbReference>
<name>A0ABT2BTJ1_9BURK</name>
<protein>
    <submittedName>
        <fullName evidence="2">PilZ domain-containing protein</fullName>
    </submittedName>
</protein>
<organism evidence="2 3">
    <name type="scientific">Telluria mixta</name>
    <dbReference type="NCBI Taxonomy" id="34071"/>
    <lineage>
        <taxon>Bacteria</taxon>
        <taxon>Pseudomonadati</taxon>
        <taxon>Pseudomonadota</taxon>
        <taxon>Betaproteobacteria</taxon>
        <taxon>Burkholderiales</taxon>
        <taxon>Oxalobacteraceae</taxon>
        <taxon>Telluria group</taxon>
        <taxon>Telluria</taxon>
    </lineage>
</organism>
<dbReference type="SUPFAM" id="SSF141371">
    <property type="entry name" value="PilZ domain-like"/>
    <property type="match status" value="1"/>
</dbReference>
<comment type="caution">
    <text evidence="2">The sequence shown here is derived from an EMBL/GenBank/DDBJ whole genome shotgun (WGS) entry which is preliminary data.</text>
</comment>
<dbReference type="RefSeq" id="WP_259447656.1">
    <property type="nucleotide sequence ID" value="NZ_CP119520.1"/>
</dbReference>
<evidence type="ECO:0000259" key="1">
    <source>
        <dbReference type="Pfam" id="PF07238"/>
    </source>
</evidence>
<accession>A0ABT2BTJ1</accession>
<sequence>MESNNAFRTDTYADDRRSPRRLCRVRAVVDVTSGPSLTAVTVDIGRDGMAVLLPCPLPDGTTCRVAFSVFSGGSVQRLDLNARASNSVFVRDAVRVGLTFTGMMPATGKLLAEFVNFGKR</sequence>
<feature type="domain" description="PilZ" evidence="1">
    <location>
        <begin position="15"/>
        <end position="115"/>
    </location>
</feature>
<reference evidence="2" key="1">
    <citation type="submission" date="2022-08" db="EMBL/GenBank/DDBJ databases">
        <title>Reclassification of Massilia species as members of the genera Telluria, Duganella, Pseudoduganella, Mokoshia gen. nov. and Zemynaea gen. nov. using orthogonal and non-orthogonal genome-based approaches.</title>
        <authorList>
            <person name="Bowman J.P."/>
        </authorList>
    </citation>
    <scope>NUCLEOTIDE SEQUENCE</scope>
    <source>
        <strain evidence="2">LMG 11547</strain>
    </source>
</reference>
<dbReference type="Proteomes" id="UP001165263">
    <property type="component" value="Unassembled WGS sequence"/>
</dbReference>
<evidence type="ECO:0000313" key="2">
    <source>
        <dbReference type="EMBL" id="MCS0628423.1"/>
    </source>
</evidence>
<keyword evidence="3" id="KW-1185">Reference proteome</keyword>
<dbReference type="Pfam" id="PF07238">
    <property type="entry name" value="PilZ"/>
    <property type="match status" value="1"/>
</dbReference>
<proteinExistence type="predicted"/>
<gene>
    <name evidence="2" type="ORF">NX786_03635</name>
</gene>
<dbReference type="EMBL" id="JANUHC010000001">
    <property type="protein sequence ID" value="MCS0628423.1"/>
    <property type="molecule type" value="Genomic_DNA"/>
</dbReference>
<evidence type="ECO:0000313" key="3">
    <source>
        <dbReference type="Proteomes" id="UP001165263"/>
    </source>
</evidence>
<dbReference type="InterPro" id="IPR009875">
    <property type="entry name" value="PilZ_domain"/>
</dbReference>